<name>M1DTG0_SOLTU</name>
<organism evidence="1 2">
    <name type="scientific">Solanum tuberosum</name>
    <name type="common">Potato</name>
    <dbReference type="NCBI Taxonomy" id="4113"/>
    <lineage>
        <taxon>Eukaryota</taxon>
        <taxon>Viridiplantae</taxon>
        <taxon>Streptophyta</taxon>
        <taxon>Embryophyta</taxon>
        <taxon>Tracheophyta</taxon>
        <taxon>Spermatophyta</taxon>
        <taxon>Magnoliopsida</taxon>
        <taxon>eudicotyledons</taxon>
        <taxon>Gunneridae</taxon>
        <taxon>Pentapetalae</taxon>
        <taxon>asterids</taxon>
        <taxon>lamiids</taxon>
        <taxon>Solanales</taxon>
        <taxon>Solanaceae</taxon>
        <taxon>Solanoideae</taxon>
        <taxon>Solaneae</taxon>
        <taxon>Solanum</taxon>
    </lineage>
</organism>
<dbReference type="Gramene" id="PGSC0003DMT400094117">
    <property type="protein sequence ID" value="PGSC0003DMT400094117"/>
    <property type="gene ID" value="PGSC0003DMG400043688"/>
</dbReference>
<evidence type="ECO:0000313" key="1">
    <source>
        <dbReference type="EnsemblPlants" id="PGSC0003DMT400094117"/>
    </source>
</evidence>
<accession>M1DTG0</accession>
<evidence type="ECO:0000313" key="2">
    <source>
        <dbReference type="Proteomes" id="UP000011115"/>
    </source>
</evidence>
<reference evidence="1" key="2">
    <citation type="submission" date="2015-06" db="UniProtKB">
        <authorList>
            <consortium name="EnsemblPlants"/>
        </authorList>
    </citation>
    <scope>IDENTIFICATION</scope>
    <source>
        <strain evidence="1">DM1-3 516 R44</strain>
    </source>
</reference>
<dbReference type="InParanoid" id="M1DTG0"/>
<reference evidence="2" key="1">
    <citation type="journal article" date="2011" name="Nature">
        <title>Genome sequence and analysis of the tuber crop potato.</title>
        <authorList>
            <consortium name="The Potato Genome Sequencing Consortium"/>
        </authorList>
    </citation>
    <scope>NUCLEOTIDE SEQUENCE [LARGE SCALE GENOMIC DNA]</scope>
    <source>
        <strain evidence="2">cv. DM1-3 516 R44</strain>
    </source>
</reference>
<sequence length="251" mass="29001">MAVVLADVRGDEVENAKQEAHNVNSLMKCTDMLDKVNSKITEQMFECVEEQKIITKLRDAFDAIQLEITVLEIATQQGESYGEAKIVTQSWLQEQTQFLKFQESIRDGLTYMTTQLIEGRVELTQEIDQFGSCIHDLEAHLNKKIEASEAQLPFVMDDDQQVEQKEKFQPFNYTLFLNIDVDKEYKSENVVNNAVLELRQLESHSKHFSVISELMDECIDEEQGPYILMFFSPRRQNDIPHLKGQEVQDAT</sequence>
<dbReference type="eggNOG" id="ENOG502R5NA">
    <property type="taxonomic scope" value="Eukaryota"/>
</dbReference>
<keyword evidence="2" id="KW-1185">Reference proteome</keyword>
<protein>
    <submittedName>
        <fullName evidence="1">Uncharacterized protein</fullName>
    </submittedName>
</protein>
<dbReference type="EnsemblPlants" id="PGSC0003DMT400094117">
    <property type="protein sequence ID" value="PGSC0003DMT400094117"/>
    <property type="gene ID" value="PGSC0003DMG400043688"/>
</dbReference>
<dbReference type="HOGENOM" id="CLU_095880_0_0_1"/>
<proteinExistence type="predicted"/>
<dbReference type="PaxDb" id="4113-PGSC0003DMT400094117"/>
<dbReference type="Proteomes" id="UP000011115">
    <property type="component" value="Unassembled WGS sequence"/>
</dbReference>
<dbReference type="AlphaFoldDB" id="M1DTG0"/>